<evidence type="ECO:0000256" key="8">
    <source>
        <dbReference type="HAMAP-Rule" id="MF_01445"/>
    </source>
</evidence>
<feature type="binding site" evidence="8">
    <location>
        <position position="296"/>
    </location>
    <ligand>
        <name>Fe cation</name>
        <dbReference type="ChEBI" id="CHEBI:24875"/>
    </ligand>
</feature>
<feature type="binding site" evidence="8">
    <location>
        <position position="166"/>
    </location>
    <ligand>
        <name>substrate</name>
    </ligand>
</feature>
<keyword evidence="10" id="KW-0378">Hydrolase</keyword>
<dbReference type="GO" id="GO:0008233">
    <property type="term" value="F:peptidase activity"/>
    <property type="evidence" value="ECO:0007669"/>
    <property type="project" value="UniProtKB-KW"/>
</dbReference>
<evidence type="ECO:0000313" key="11">
    <source>
        <dbReference type="Proteomes" id="UP000002881"/>
    </source>
</evidence>
<dbReference type="PROSITE" id="PS01016">
    <property type="entry name" value="GLYCOPROTEASE"/>
    <property type="match status" value="1"/>
</dbReference>
<dbReference type="InterPro" id="IPR017861">
    <property type="entry name" value="KAE1/TsaD"/>
</dbReference>
<feature type="domain" description="Gcp-like" evidence="9">
    <location>
        <begin position="23"/>
        <end position="302"/>
    </location>
</feature>
<dbReference type="EMBL" id="CP003532">
    <property type="protein sequence ID" value="AFK06508.1"/>
    <property type="molecule type" value="Genomic_DNA"/>
</dbReference>
<dbReference type="NCBIfam" id="TIGR00329">
    <property type="entry name" value="gcp_kae1"/>
    <property type="match status" value="1"/>
</dbReference>
<dbReference type="EC" id="2.3.1.234" evidence="8"/>
<evidence type="ECO:0000256" key="1">
    <source>
        <dbReference type="ARBA" id="ARBA00022490"/>
    </source>
</evidence>
<gene>
    <name evidence="8" type="primary">tsaD</name>
    <name evidence="10" type="ORF">Theba_0794</name>
</gene>
<protein>
    <recommendedName>
        <fullName evidence="8">tRNA N6-adenosine threonylcarbamoyltransferase</fullName>
        <ecNumber evidence="8">2.3.1.234</ecNumber>
    </recommendedName>
    <alternativeName>
        <fullName evidence="8">N6-L-threonylcarbamoyladenine synthase</fullName>
        <shortName evidence="8">t(6)A synthase</shortName>
    </alternativeName>
    <alternativeName>
        <fullName evidence="8">t(6)A37 threonylcarbamoyladenosine biosynthesis protein TsaD</fullName>
    </alternativeName>
    <alternativeName>
        <fullName evidence="8">tRNA threonylcarbamoyladenosine biosynthesis protein TsaD</fullName>
    </alternativeName>
</protein>
<keyword evidence="3 8" id="KW-0819">tRNA processing</keyword>
<keyword evidence="11" id="KW-1185">Reference proteome</keyword>
<feature type="binding site" evidence="8">
    <location>
        <position position="179"/>
    </location>
    <ligand>
        <name>substrate</name>
    </ligand>
</feature>
<keyword evidence="10" id="KW-0645">Protease</keyword>
<dbReference type="InterPro" id="IPR017860">
    <property type="entry name" value="Peptidase_M22_CS"/>
</dbReference>
<dbReference type="KEGG" id="mpg:Theba_0794"/>
<dbReference type="AlphaFoldDB" id="I2F3K5"/>
<feature type="binding site" evidence="8">
    <location>
        <begin position="133"/>
        <end position="137"/>
    </location>
    <ligand>
        <name>substrate</name>
    </ligand>
</feature>
<comment type="function">
    <text evidence="8">Required for the formation of a threonylcarbamoyl group on adenosine at position 37 (t(6)A37) in tRNAs that read codons beginning with adenine. Is involved in the transfer of the threonylcarbamoyl moiety of threonylcarbamoyl-AMP (TC-AMP) to the N6 group of A37, together with TsaE and TsaB. TsaD likely plays a direct catalytic role in this reaction.</text>
</comment>
<dbReference type="HAMAP" id="MF_01445">
    <property type="entry name" value="TsaD"/>
    <property type="match status" value="1"/>
</dbReference>
<keyword evidence="2 8" id="KW-0808">Transferase</keyword>
<dbReference type="PANTHER" id="PTHR11735:SF6">
    <property type="entry name" value="TRNA N6-ADENOSINE THREONYLCARBAMOYLTRANSFERASE, MITOCHONDRIAL"/>
    <property type="match status" value="1"/>
</dbReference>
<accession>I2F3K5</accession>
<dbReference type="SUPFAM" id="SSF53067">
    <property type="entry name" value="Actin-like ATPase domain"/>
    <property type="match status" value="2"/>
</dbReference>
<dbReference type="PANTHER" id="PTHR11735">
    <property type="entry name" value="TRNA N6-ADENOSINE THREONYLCARBAMOYLTRANSFERASE"/>
    <property type="match status" value="1"/>
</dbReference>
<evidence type="ECO:0000256" key="5">
    <source>
        <dbReference type="ARBA" id="ARBA00023004"/>
    </source>
</evidence>
<comment type="cofactor">
    <cofactor evidence="8">
        <name>Fe(2+)</name>
        <dbReference type="ChEBI" id="CHEBI:29033"/>
    </cofactor>
    <text evidence="8">Binds 1 Fe(2+) ion per subunit.</text>
</comment>
<comment type="caution">
    <text evidence="8">Lacks conserved residue(s) required for the propagation of feature annotation.</text>
</comment>
<dbReference type="HOGENOM" id="CLU_023208_0_2_0"/>
<dbReference type="Gene3D" id="3.30.420.40">
    <property type="match status" value="2"/>
</dbReference>
<dbReference type="GO" id="GO:0005737">
    <property type="term" value="C:cytoplasm"/>
    <property type="evidence" value="ECO:0007669"/>
    <property type="project" value="UniProtKB-SubCell"/>
</dbReference>
<comment type="similarity">
    <text evidence="8">Belongs to the KAE1 / TsaD family.</text>
</comment>
<dbReference type="STRING" id="660470.Theba_0794"/>
<dbReference type="eggNOG" id="COG0533">
    <property type="taxonomic scope" value="Bacteria"/>
</dbReference>
<dbReference type="InterPro" id="IPR000905">
    <property type="entry name" value="Gcp-like_dom"/>
</dbReference>
<dbReference type="FunFam" id="3.30.420.40:FF:000012">
    <property type="entry name" value="tRNA N6-adenosine threonylcarbamoyltransferase"/>
    <property type="match status" value="1"/>
</dbReference>
<dbReference type="CDD" id="cd24133">
    <property type="entry name" value="ASKHA_NBD_TsaD_bac"/>
    <property type="match status" value="1"/>
</dbReference>
<proteinExistence type="inferred from homology"/>
<dbReference type="NCBIfam" id="TIGR03723">
    <property type="entry name" value="T6A_TsaD_YgjD"/>
    <property type="match status" value="1"/>
</dbReference>
<keyword evidence="4 8" id="KW-0479">Metal-binding</keyword>
<dbReference type="GO" id="GO:0002949">
    <property type="term" value="P:tRNA threonylcarbamoyladenosine modification"/>
    <property type="evidence" value="ECO:0007669"/>
    <property type="project" value="UniProtKB-UniRule"/>
</dbReference>
<organism evidence="10 11">
    <name type="scientific">Mesotoga prima MesG1.Ag.4.2</name>
    <dbReference type="NCBI Taxonomy" id="660470"/>
    <lineage>
        <taxon>Bacteria</taxon>
        <taxon>Thermotogati</taxon>
        <taxon>Thermotogota</taxon>
        <taxon>Thermotogae</taxon>
        <taxon>Kosmotogales</taxon>
        <taxon>Kosmotogaceae</taxon>
        <taxon>Mesotoga</taxon>
    </lineage>
</organism>
<comment type="catalytic activity">
    <reaction evidence="7 8">
        <text>L-threonylcarbamoyladenylate + adenosine(37) in tRNA = N(6)-L-threonylcarbamoyladenosine(37) in tRNA + AMP + H(+)</text>
        <dbReference type="Rhea" id="RHEA:37059"/>
        <dbReference type="Rhea" id="RHEA-COMP:10162"/>
        <dbReference type="Rhea" id="RHEA-COMP:10163"/>
        <dbReference type="ChEBI" id="CHEBI:15378"/>
        <dbReference type="ChEBI" id="CHEBI:73682"/>
        <dbReference type="ChEBI" id="CHEBI:74411"/>
        <dbReference type="ChEBI" id="CHEBI:74418"/>
        <dbReference type="ChEBI" id="CHEBI:456215"/>
        <dbReference type="EC" id="2.3.1.234"/>
    </reaction>
</comment>
<dbReference type="FunFam" id="3.30.420.40:FF:000040">
    <property type="entry name" value="tRNA N6-adenosine threonylcarbamoyltransferase"/>
    <property type="match status" value="1"/>
</dbReference>
<evidence type="ECO:0000313" key="10">
    <source>
        <dbReference type="EMBL" id="AFK06508.1"/>
    </source>
</evidence>
<dbReference type="Pfam" id="PF00814">
    <property type="entry name" value="TsaD"/>
    <property type="match status" value="1"/>
</dbReference>
<comment type="subcellular location">
    <subcellularLocation>
        <location evidence="8">Cytoplasm</location>
    </subcellularLocation>
</comment>
<evidence type="ECO:0000256" key="3">
    <source>
        <dbReference type="ARBA" id="ARBA00022694"/>
    </source>
</evidence>
<evidence type="ECO:0000256" key="7">
    <source>
        <dbReference type="ARBA" id="ARBA00048117"/>
    </source>
</evidence>
<keyword evidence="6 8" id="KW-0012">Acyltransferase</keyword>
<sequence length="330" mass="35797">MKVLALESSCDETAVAIIEDGRLLSSQISSQIDIHKRFGGVVPEIAARKHLEIIDRMVSRSLEEADLDIKEIDVFASTMGPGLVGSLLIGLSFAKGMAIAMNKPFVGVNHLFGHVYANFLRYPLLKPPFMVLLVSGGHTEILVLKDWDRIELVGKTRDDAAGEAFDKIARLLGLGYPGGPAIQEAAEKGQAKYHFPRPLREKGNFDFSFSGLKTSVLYFMKKNPLASVSDVAASAQEAIVDSLVTKAFDAAESLHLDEIAFAGGVASNSLLREWARVQSEVSGIKAYFPPVDLCTDNAAMIALVAHEKAKRGLFSPLSTNAVPYLTLDFF</sequence>
<evidence type="ECO:0000256" key="2">
    <source>
        <dbReference type="ARBA" id="ARBA00022679"/>
    </source>
</evidence>
<evidence type="ECO:0000256" key="6">
    <source>
        <dbReference type="ARBA" id="ARBA00023315"/>
    </source>
</evidence>
<evidence type="ECO:0000256" key="4">
    <source>
        <dbReference type="ARBA" id="ARBA00022723"/>
    </source>
</evidence>
<dbReference type="Proteomes" id="UP000002881">
    <property type="component" value="Chromosome"/>
</dbReference>
<name>I2F3K5_9BACT</name>
<feature type="binding site" evidence="8">
    <location>
        <position position="114"/>
    </location>
    <ligand>
        <name>Fe cation</name>
        <dbReference type="ChEBI" id="CHEBI:24875"/>
    </ligand>
</feature>
<evidence type="ECO:0000259" key="9">
    <source>
        <dbReference type="Pfam" id="PF00814"/>
    </source>
</evidence>
<reference evidence="10 11" key="1">
    <citation type="journal article" date="2012" name="Genome Biol. Evol.">
        <title>Genome Sequence of the Mesophilic Thermotogales Bacterium Mesotoga prima MesG1.Ag.4.2 Reveals the Largest Thermotogales Genome To Date.</title>
        <authorList>
            <person name="Zhaxybayeva O."/>
            <person name="Swithers K.S."/>
            <person name="Foght J."/>
            <person name="Green A.G."/>
            <person name="Bruce D."/>
            <person name="Detter C."/>
            <person name="Han S."/>
            <person name="Teshima H."/>
            <person name="Han J."/>
            <person name="Woyke T."/>
            <person name="Pitluck S."/>
            <person name="Nolan M."/>
            <person name="Ivanova N."/>
            <person name="Pati A."/>
            <person name="Land M.L."/>
            <person name="Dlutek M."/>
            <person name="Doolittle W.F."/>
            <person name="Noll K.M."/>
            <person name="Nesbo C.L."/>
        </authorList>
    </citation>
    <scope>NUCLEOTIDE SEQUENCE [LARGE SCALE GENOMIC DNA]</scope>
    <source>
        <strain evidence="11">mesG1.Ag.4.2</strain>
    </source>
</reference>
<feature type="binding site" evidence="8">
    <location>
        <position position="268"/>
    </location>
    <ligand>
        <name>substrate</name>
    </ligand>
</feature>
<keyword evidence="5 8" id="KW-0408">Iron</keyword>
<dbReference type="RefSeq" id="WP_014730560.1">
    <property type="nucleotide sequence ID" value="NC_017934.1"/>
</dbReference>
<dbReference type="GO" id="GO:0006508">
    <property type="term" value="P:proteolysis"/>
    <property type="evidence" value="ECO:0007669"/>
    <property type="project" value="UniProtKB-KW"/>
</dbReference>
<dbReference type="InterPro" id="IPR022450">
    <property type="entry name" value="TsaD"/>
</dbReference>
<dbReference type="PRINTS" id="PR00789">
    <property type="entry name" value="OSIALOPTASE"/>
</dbReference>
<dbReference type="GeneID" id="87106636"/>
<dbReference type="GO" id="GO:0061711">
    <property type="term" value="F:tRNA N(6)-L-threonylcarbamoyladenine synthase activity"/>
    <property type="evidence" value="ECO:0007669"/>
    <property type="project" value="UniProtKB-EC"/>
</dbReference>
<feature type="binding site" evidence="8">
    <location>
        <position position="110"/>
    </location>
    <ligand>
        <name>Fe cation</name>
        <dbReference type="ChEBI" id="CHEBI:24875"/>
    </ligand>
</feature>
<keyword evidence="1 8" id="KW-0963">Cytoplasm</keyword>
<dbReference type="InterPro" id="IPR043129">
    <property type="entry name" value="ATPase_NBD"/>
</dbReference>
<dbReference type="GO" id="GO:0005506">
    <property type="term" value="F:iron ion binding"/>
    <property type="evidence" value="ECO:0007669"/>
    <property type="project" value="UniProtKB-UniRule"/>
</dbReference>